<dbReference type="EMBL" id="MT142429">
    <property type="protein sequence ID" value="QJA80626.1"/>
    <property type="molecule type" value="Genomic_DNA"/>
</dbReference>
<feature type="domain" description="Bacteriophage phiJL001 Gp84 C-terminal" evidence="2">
    <location>
        <begin position="200"/>
        <end position="274"/>
    </location>
</feature>
<accession>A0A6M3JBI8</accession>
<keyword evidence="1" id="KW-1133">Transmembrane helix</keyword>
<evidence type="ECO:0000259" key="2">
    <source>
        <dbReference type="Pfam" id="PF09356"/>
    </source>
</evidence>
<gene>
    <name evidence="4" type="ORF">MM415A00691_0020</name>
    <name evidence="3" type="ORF">MM415B00267_0056</name>
</gene>
<keyword evidence="1" id="KW-0812">Transmembrane</keyword>
<evidence type="ECO:0000313" key="4">
    <source>
        <dbReference type="EMBL" id="QJA80626.1"/>
    </source>
</evidence>
<dbReference type="Pfam" id="PF09356">
    <property type="entry name" value="Phage_BR0599"/>
    <property type="match status" value="1"/>
</dbReference>
<evidence type="ECO:0000256" key="1">
    <source>
        <dbReference type="SAM" id="Phobius"/>
    </source>
</evidence>
<protein>
    <recommendedName>
        <fullName evidence="2">Bacteriophage phiJL001 Gp84 C-terminal domain-containing protein</fullName>
    </recommendedName>
</protein>
<keyword evidence="1" id="KW-0472">Membrane</keyword>
<sequence length="297" mass="33112">MSRDLSSNLVTATEASESRPLELYIIHLDSATLYFAAHDTNIDFYDLNGDAQTYTAVAISRNDISSNIDIQVDTMTVRLNNVNRAMSSYIANNNFRGRRLVCLKVFSDYLTNPDDYTVIFDGLMDKPVLVETQMQVSVVSRAGTLHLKTPRRMYQVACNWEFGTTECGYDLEATGISGQTASSGNTTTFWDDSRSEANDYFKHGEILWVSAGLNSDAKRKITISSGTKFVMDYALPSGVNNGDTYTMKRGCPKTHLWCSGLSNLDNYGGFSNIPFEIILRNIIFIPFFIFSILGAIC</sequence>
<dbReference type="Pfam" id="PF09931">
    <property type="entry name" value="Phage_phiJL001_Gp84_N"/>
    <property type="match status" value="1"/>
</dbReference>
<dbReference type="EMBL" id="MT141567">
    <property type="protein sequence ID" value="QJA67230.1"/>
    <property type="molecule type" value="Genomic_DNA"/>
</dbReference>
<dbReference type="AlphaFoldDB" id="A0A6M3JBI8"/>
<name>A0A6M3JBI8_9ZZZZ</name>
<dbReference type="InterPro" id="IPR018964">
    <property type="entry name" value="Phage_phiJL001_Gp84_C"/>
</dbReference>
<evidence type="ECO:0000313" key="3">
    <source>
        <dbReference type="EMBL" id="QJA67230.1"/>
    </source>
</evidence>
<proteinExistence type="predicted"/>
<feature type="transmembrane region" description="Helical" evidence="1">
    <location>
        <begin position="277"/>
        <end position="296"/>
    </location>
</feature>
<reference evidence="3" key="1">
    <citation type="submission" date="2020-03" db="EMBL/GenBank/DDBJ databases">
        <title>The deep terrestrial virosphere.</title>
        <authorList>
            <person name="Holmfeldt K."/>
            <person name="Nilsson E."/>
            <person name="Simone D."/>
            <person name="Lopez-Fernandez M."/>
            <person name="Wu X."/>
            <person name="de Brujin I."/>
            <person name="Lundin D."/>
            <person name="Andersson A."/>
            <person name="Bertilsson S."/>
            <person name="Dopson M."/>
        </authorList>
    </citation>
    <scope>NUCLEOTIDE SEQUENCE</scope>
    <source>
        <strain evidence="4">MM415A00691</strain>
        <strain evidence="3">MM415B00267</strain>
    </source>
</reference>
<organism evidence="3">
    <name type="scientific">viral metagenome</name>
    <dbReference type="NCBI Taxonomy" id="1070528"/>
    <lineage>
        <taxon>unclassified sequences</taxon>
        <taxon>metagenomes</taxon>
        <taxon>organismal metagenomes</taxon>
    </lineage>
</organism>